<dbReference type="GO" id="GO:0030246">
    <property type="term" value="F:carbohydrate binding"/>
    <property type="evidence" value="ECO:0007669"/>
    <property type="project" value="InterPro"/>
</dbReference>
<dbReference type="SUPFAM" id="SSF49344">
    <property type="entry name" value="CBD9-like"/>
    <property type="match status" value="1"/>
</dbReference>
<sequence length="214" mass="24016">MKQLHAAFIPGIDTAENLSGLSAALDLSGKHAINNLLWTKSGYRPEVNFVIGYTEQGIALKYFVKEQHTAAVYTTANAPVYKDSCVEFFIGFDTDGSYYNLEFNALGTALVGYGINRHNREEIPRAKVEKIKALSNMSLADGDATLNSWELTLLIPFEVFIHHHLTTLKQRGCRVNFFKCGDDLPEPHFLSWNNIPTADPDFHLPQFFGTLLFD</sequence>
<dbReference type="Pfam" id="PF16011">
    <property type="entry name" value="CBM9_2"/>
    <property type="match status" value="1"/>
</dbReference>
<dbReference type="CDD" id="cd09620">
    <property type="entry name" value="CBM9_like_3"/>
    <property type="match status" value="1"/>
</dbReference>
<gene>
    <name evidence="2" type="ORF">LX99_02967</name>
</gene>
<organism evidence="2 3">
    <name type="scientific">Mucilaginibacter oryzae</name>
    <dbReference type="NCBI Taxonomy" id="468058"/>
    <lineage>
        <taxon>Bacteria</taxon>
        <taxon>Pseudomonadati</taxon>
        <taxon>Bacteroidota</taxon>
        <taxon>Sphingobacteriia</taxon>
        <taxon>Sphingobacteriales</taxon>
        <taxon>Sphingobacteriaceae</taxon>
        <taxon>Mucilaginibacter</taxon>
    </lineage>
</organism>
<dbReference type="Proteomes" id="UP000245678">
    <property type="component" value="Unassembled WGS sequence"/>
</dbReference>
<comment type="caution">
    <text evidence="2">The sequence shown here is derived from an EMBL/GenBank/DDBJ whole genome shotgun (WGS) entry which is preliminary data.</text>
</comment>
<dbReference type="AlphaFoldDB" id="A0A316H9K9"/>
<reference evidence="2 3" key="1">
    <citation type="submission" date="2018-05" db="EMBL/GenBank/DDBJ databases">
        <title>Genomic Encyclopedia of Archaeal and Bacterial Type Strains, Phase II (KMG-II): from individual species to whole genera.</title>
        <authorList>
            <person name="Goeker M."/>
        </authorList>
    </citation>
    <scope>NUCLEOTIDE SEQUENCE [LARGE SCALE GENOMIC DNA]</scope>
    <source>
        <strain evidence="2 3">DSM 19975</strain>
    </source>
</reference>
<evidence type="ECO:0000313" key="3">
    <source>
        <dbReference type="Proteomes" id="UP000245678"/>
    </source>
</evidence>
<name>A0A316H9K9_9SPHI</name>
<accession>A0A316H9K9</accession>
<evidence type="ECO:0000259" key="1">
    <source>
        <dbReference type="Pfam" id="PF16011"/>
    </source>
</evidence>
<dbReference type="Gene3D" id="2.60.40.1190">
    <property type="match status" value="1"/>
</dbReference>
<dbReference type="RefSeq" id="WP_170122708.1">
    <property type="nucleotide sequence ID" value="NZ_QGHA01000005.1"/>
</dbReference>
<keyword evidence="3" id="KW-1185">Reference proteome</keyword>
<feature type="domain" description="Carbohydrate-binding" evidence="1">
    <location>
        <begin position="30"/>
        <end position="213"/>
    </location>
</feature>
<dbReference type="InterPro" id="IPR010502">
    <property type="entry name" value="Carb-bd_dom_fam9"/>
</dbReference>
<dbReference type="GO" id="GO:0004553">
    <property type="term" value="F:hydrolase activity, hydrolyzing O-glycosyl compounds"/>
    <property type="evidence" value="ECO:0007669"/>
    <property type="project" value="InterPro"/>
</dbReference>
<protein>
    <submittedName>
        <fullName evidence="2">Cellulose/xylan binding protein with CBM9 domain</fullName>
    </submittedName>
</protein>
<dbReference type="GO" id="GO:0016052">
    <property type="term" value="P:carbohydrate catabolic process"/>
    <property type="evidence" value="ECO:0007669"/>
    <property type="project" value="InterPro"/>
</dbReference>
<proteinExistence type="predicted"/>
<evidence type="ECO:0000313" key="2">
    <source>
        <dbReference type="EMBL" id="PWK77157.1"/>
    </source>
</evidence>
<dbReference type="EMBL" id="QGHA01000005">
    <property type="protein sequence ID" value="PWK77157.1"/>
    <property type="molecule type" value="Genomic_DNA"/>
</dbReference>